<dbReference type="EMBL" id="CM000882">
    <property type="protein sequence ID" value="KQK00345.1"/>
    <property type="molecule type" value="Genomic_DNA"/>
</dbReference>
<reference evidence="3" key="3">
    <citation type="submission" date="2018-08" db="UniProtKB">
        <authorList>
            <consortium name="EnsemblPlants"/>
        </authorList>
    </citation>
    <scope>IDENTIFICATION</scope>
    <source>
        <strain evidence="3">cv. Bd21</strain>
    </source>
</reference>
<feature type="region of interest" description="Disordered" evidence="1">
    <location>
        <begin position="373"/>
        <end position="397"/>
    </location>
</feature>
<dbReference type="EnsemblPlants" id="KQK00345">
    <property type="protein sequence ID" value="KQK00345"/>
    <property type="gene ID" value="BRADI_3g48766v3"/>
</dbReference>
<dbReference type="AlphaFoldDB" id="A0A0Q3JPC3"/>
<dbReference type="InterPro" id="IPR004252">
    <property type="entry name" value="Probable_transposase_24"/>
</dbReference>
<dbReference type="OrthoDB" id="676843at2759"/>
<gene>
    <name evidence="2" type="ORF">BRADI_3g48766v3</name>
</gene>
<evidence type="ECO:0000313" key="4">
    <source>
        <dbReference type="Proteomes" id="UP000008810"/>
    </source>
</evidence>
<organism evidence="2">
    <name type="scientific">Brachypodium distachyon</name>
    <name type="common">Purple false brome</name>
    <name type="synonym">Trachynia distachya</name>
    <dbReference type="NCBI Taxonomy" id="15368"/>
    <lineage>
        <taxon>Eukaryota</taxon>
        <taxon>Viridiplantae</taxon>
        <taxon>Streptophyta</taxon>
        <taxon>Embryophyta</taxon>
        <taxon>Tracheophyta</taxon>
        <taxon>Spermatophyta</taxon>
        <taxon>Magnoliopsida</taxon>
        <taxon>Liliopsida</taxon>
        <taxon>Poales</taxon>
        <taxon>Poaceae</taxon>
        <taxon>BOP clade</taxon>
        <taxon>Pooideae</taxon>
        <taxon>Stipodae</taxon>
        <taxon>Brachypodieae</taxon>
        <taxon>Brachypodium</taxon>
    </lineage>
</organism>
<evidence type="ECO:0000313" key="2">
    <source>
        <dbReference type="EMBL" id="KQK00345.1"/>
    </source>
</evidence>
<dbReference type="InParanoid" id="A0A0Q3JPC3"/>
<reference evidence="2" key="2">
    <citation type="submission" date="2017-06" db="EMBL/GenBank/DDBJ databases">
        <title>WGS assembly of Brachypodium distachyon.</title>
        <authorList>
            <consortium name="The International Brachypodium Initiative"/>
            <person name="Lucas S."/>
            <person name="Harmon-Smith M."/>
            <person name="Lail K."/>
            <person name="Tice H."/>
            <person name="Grimwood J."/>
            <person name="Bruce D."/>
            <person name="Barry K."/>
            <person name="Shu S."/>
            <person name="Lindquist E."/>
            <person name="Wang M."/>
            <person name="Pitluck S."/>
            <person name="Vogel J.P."/>
            <person name="Garvin D.F."/>
            <person name="Mockler T.C."/>
            <person name="Schmutz J."/>
            <person name="Rokhsar D."/>
            <person name="Bevan M.W."/>
        </authorList>
    </citation>
    <scope>NUCLEOTIDE SEQUENCE</scope>
    <source>
        <strain evidence="2">Bd21</strain>
    </source>
</reference>
<evidence type="ECO:0000313" key="3">
    <source>
        <dbReference type="EnsemblPlants" id="KQK00345"/>
    </source>
</evidence>
<dbReference type="PANTHER" id="PTHR33063">
    <property type="entry name" value="OS02G0583500 PROTEIN"/>
    <property type="match status" value="1"/>
</dbReference>
<reference evidence="2 3" key="1">
    <citation type="journal article" date="2010" name="Nature">
        <title>Genome sequencing and analysis of the model grass Brachypodium distachyon.</title>
        <authorList>
            <consortium name="International Brachypodium Initiative"/>
        </authorList>
    </citation>
    <scope>NUCLEOTIDE SEQUENCE [LARGE SCALE GENOMIC DNA]</scope>
    <source>
        <strain evidence="2 3">Bd21</strain>
    </source>
</reference>
<proteinExistence type="predicted"/>
<dbReference type="FunCoup" id="A0A0Q3JPC3">
    <property type="interactions" value="4"/>
</dbReference>
<sequence length="415" mass="47248">MSKGEDYSSGWEYESRDEEEANYDEVSGVAKEQELINVHMSNAKVAYELNILCLPYALVGSTGPTNSESRRGKRSATIGHGLQEYVKRNGGRKMKIDFSEGRARPADSNQASKLTSECGIHTRNKMHVATHWKDYKEPVLAHIIPNAIKSVAKKFEMDTKDEVAKDVCTKIFQSVGRTVEEALSKRPCHVTQENWEDLVNKWSDERNQEISAKNKQNREAVKHQPKTGSRCYIAHFHQLKKDKYNNEDPSPIDFFKDTHIDKKTGRMSEEAQIAYTAMENKRREAQSEGGHLVSDAQIVAEVLKEHTASSTFLSSMGLQSRPGSSKPSASALRIPELEERVQQQDMEAREANEMYQQELNKKVEAQEYALQEMQRKQQEDLEAVKKSQQEREEAWAKKQAETDALLSFLLRKHGA</sequence>
<dbReference type="Gramene" id="KQK00345">
    <property type="protein sequence ID" value="KQK00345"/>
    <property type="gene ID" value="BRADI_3g48766v3"/>
</dbReference>
<feature type="region of interest" description="Disordered" evidence="1">
    <location>
        <begin position="1"/>
        <end position="22"/>
    </location>
</feature>
<name>A0A0Q3JPC3_BRADI</name>
<keyword evidence="4" id="KW-1185">Reference proteome</keyword>
<dbReference type="PANTHER" id="PTHR33063:SF16">
    <property type="entry name" value="OS02G0241300 PROTEIN"/>
    <property type="match status" value="1"/>
</dbReference>
<protein>
    <submittedName>
        <fullName evidence="2 3">Uncharacterized protein</fullName>
    </submittedName>
</protein>
<accession>A0A0Q3JPC3</accession>
<evidence type="ECO:0000256" key="1">
    <source>
        <dbReference type="SAM" id="MobiDB-lite"/>
    </source>
</evidence>
<dbReference type="Proteomes" id="UP000008810">
    <property type="component" value="Chromosome 3"/>
</dbReference>
<dbReference type="Pfam" id="PF03004">
    <property type="entry name" value="Transposase_24"/>
    <property type="match status" value="1"/>
</dbReference>